<dbReference type="PANTHER" id="PTHR28031">
    <property type="entry name" value="PROLINE-RICH PROTEIN HUA1"/>
    <property type="match status" value="1"/>
</dbReference>
<organism evidence="2 3">
    <name type="scientific">Meira miltonrushii</name>
    <dbReference type="NCBI Taxonomy" id="1280837"/>
    <lineage>
        <taxon>Eukaryota</taxon>
        <taxon>Fungi</taxon>
        <taxon>Dikarya</taxon>
        <taxon>Basidiomycota</taxon>
        <taxon>Ustilaginomycotina</taxon>
        <taxon>Exobasidiomycetes</taxon>
        <taxon>Exobasidiales</taxon>
        <taxon>Brachybasidiaceae</taxon>
        <taxon>Meira</taxon>
    </lineage>
</organism>
<dbReference type="InParanoid" id="A0A316V8S2"/>
<name>A0A316V8S2_9BASI</name>
<feature type="compositionally biased region" description="Low complexity" evidence="1">
    <location>
        <begin position="274"/>
        <end position="285"/>
    </location>
</feature>
<accession>A0A316V8S2</accession>
<evidence type="ECO:0000313" key="3">
    <source>
        <dbReference type="Proteomes" id="UP000245771"/>
    </source>
</evidence>
<dbReference type="EMBL" id="KZ819604">
    <property type="protein sequence ID" value="PWN33916.1"/>
    <property type="molecule type" value="Genomic_DNA"/>
</dbReference>
<feature type="region of interest" description="Disordered" evidence="1">
    <location>
        <begin position="107"/>
        <end position="311"/>
    </location>
</feature>
<dbReference type="RefSeq" id="XP_025354218.1">
    <property type="nucleotide sequence ID" value="XM_025502666.1"/>
</dbReference>
<dbReference type="InterPro" id="IPR038910">
    <property type="entry name" value="Hua1-like"/>
</dbReference>
<reference evidence="2 3" key="1">
    <citation type="journal article" date="2018" name="Mol. Biol. Evol.">
        <title>Broad Genomic Sampling Reveals a Smut Pathogenic Ancestry of the Fungal Clade Ustilaginomycotina.</title>
        <authorList>
            <person name="Kijpornyongpan T."/>
            <person name="Mondo S.J."/>
            <person name="Barry K."/>
            <person name="Sandor L."/>
            <person name="Lee J."/>
            <person name="Lipzen A."/>
            <person name="Pangilinan J."/>
            <person name="LaButti K."/>
            <person name="Hainaut M."/>
            <person name="Henrissat B."/>
            <person name="Grigoriev I.V."/>
            <person name="Spatafora J.W."/>
            <person name="Aime M.C."/>
        </authorList>
    </citation>
    <scope>NUCLEOTIDE SEQUENCE [LARGE SCALE GENOMIC DNA]</scope>
    <source>
        <strain evidence="2 3">MCA 3882</strain>
    </source>
</reference>
<dbReference type="OrthoDB" id="2405700at2759"/>
<dbReference type="STRING" id="1280837.A0A316V8S2"/>
<evidence type="ECO:0000313" key="2">
    <source>
        <dbReference type="EMBL" id="PWN33916.1"/>
    </source>
</evidence>
<feature type="compositionally biased region" description="Basic and acidic residues" evidence="1">
    <location>
        <begin position="200"/>
        <end position="213"/>
    </location>
</feature>
<dbReference type="GeneID" id="37024447"/>
<dbReference type="AlphaFoldDB" id="A0A316V8S2"/>
<feature type="compositionally biased region" description="Low complexity" evidence="1">
    <location>
        <begin position="247"/>
        <end position="264"/>
    </location>
</feature>
<sequence length="368" mass="39394">MAGYAPPSIPPPGANGAGPSSQLSHYAPTTTPVPGQPLLRNGMMLVYPHGWRGCPKCHDTGYKYNDPTHPCRKCWQSYGQTFNPLLISSSSLQGAKVLQKPLPIMQGNMPGQFPPPGRLETHPSSSFAGYPGAMSPQPTGTNPFLQPQQTGNPFTPQSTGGSNPFSPQHTGGSLIHPHPTGNASYNAPSHPPPNLPPRQEQPHDDRPQASREDDINEDGEAPPAYELAVAAGPDGVLPPQRSEEQQQQRPNNNTAQQSQQYAPPSHQPPPPQGHYPQHGPHPGQGFFSPPPTHQGGPWGGHPHGGHHRPMLVPYGHIPPPNALVLRPGDPRLGGQLCYKCGGEGVRESFWFGDRETCYVCGGTGRVGR</sequence>
<dbReference type="PANTHER" id="PTHR28031:SF1">
    <property type="entry name" value="PROLINE-RICH PROTEIN HUA1"/>
    <property type="match status" value="1"/>
</dbReference>
<feature type="compositionally biased region" description="Polar residues" evidence="1">
    <location>
        <begin position="136"/>
        <end position="171"/>
    </location>
</feature>
<feature type="region of interest" description="Disordered" evidence="1">
    <location>
        <begin position="1"/>
        <end position="35"/>
    </location>
</feature>
<keyword evidence="3" id="KW-1185">Reference proteome</keyword>
<protein>
    <submittedName>
        <fullName evidence="2">Uncharacterized protein</fullName>
    </submittedName>
</protein>
<proteinExistence type="predicted"/>
<feature type="compositionally biased region" description="Polar residues" evidence="1">
    <location>
        <begin position="22"/>
        <end position="33"/>
    </location>
</feature>
<dbReference type="GO" id="GO:0005737">
    <property type="term" value="C:cytoplasm"/>
    <property type="evidence" value="ECO:0007669"/>
    <property type="project" value="TreeGrafter"/>
</dbReference>
<evidence type="ECO:0000256" key="1">
    <source>
        <dbReference type="SAM" id="MobiDB-lite"/>
    </source>
</evidence>
<dbReference type="Proteomes" id="UP000245771">
    <property type="component" value="Unassembled WGS sequence"/>
</dbReference>
<gene>
    <name evidence="2" type="ORF">FA14DRAFT_66280</name>
</gene>